<dbReference type="Proteomes" id="UP001150879">
    <property type="component" value="Unassembled WGS sequence"/>
</dbReference>
<keyword evidence="2" id="KW-1185">Reference proteome</keyword>
<name>A0A9W9M1I3_9EURO</name>
<organism evidence="1 2">
    <name type="scientific">Penicillium cf. griseofulvum</name>
    <dbReference type="NCBI Taxonomy" id="2972120"/>
    <lineage>
        <taxon>Eukaryota</taxon>
        <taxon>Fungi</taxon>
        <taxon>Dikarya</taxon>
        <taxon>Ascomycota</taxon>
        <taxon>Pezizomycotina</taxon>
        <taxon>Eurotiomycetes</taxon>
        <taxon>Eurotiomycetidae</taxon>
        <taxon>Eurotiales</taxon>
        <taxon>Aspergillaceae</taxon>
        <taxon>Penicillium</taxon>
    </lineage>
</organism>
<gene>
    <name evidence="1" type="ORF">N7472_010398</name>
</gene>
<evidence type="ECO:0000313" key="2">
    <source>
        <dbReference type="Proteomes" id="UP001150879"/>
    </source>
</evidence>
<dbReference type="EMBL" id="JAPQKP010000006">
    <property type="protein sequence ID" value="KAJ5185558.1"/>
    <property type="molecule type" value="Genomic_DNA"/>
</dbReference>
<protein>
    <submittedName>
        <fullName evidence="1">Uncharacterized protein</fullName>
    </submittedName>
</protein>
<reference evidence="1" key="1">
    <citation type="submission" date="2022-11" db="EMBL/GenBank/DDBJ databases">
        <authorList>
            <person name="Petersen C."/>
        </authorList>
    </citation>
    <scope>NUCLEOTIDE SEQUENCE</scope>
    <source>
        <strain evidence="1">IBT 16849</strain>
    </source>
</reference>
<dbReference type="OrthoDB" id="4062651at2759"/>
<comment type="caution">
    <text evidence="1">The sequence shown here is derived from an EMBL/GenBank/DDBJ whole genome shotgun (WGS) entry which is preliminary data.</text>
</comment>
<evidence type="ECO:0000313" key="1">
    <source>
        <dbReference type="EMBL" id="KAJ5185558.1"/>
    </source>
</evidence>
<reference evidence="1" key="2">
    <citation type="journal article" date="2023" name="IMA Fungus">
        <title>Comparative genomic study of the Penicillium genus elucidates a diverse pangenome and 15 lateral gene transfer events.</title>
        <authorList>
            <person name="Petersen C."/>
            <person name="Sorensen T."/>
            <person name="Nielsen M.R."/>
            <person name="Sondergaard T.E."/>
            <person name="Sorensen J.L."/>
            <person name="Fitzpatrick D.A."/>
            <person name="Frisvad J.C."/>
            <person name="Nielsen K.L."/>
        </authorList>
    </citation>
    <scope>NUCLEOTIDE SEQUENCE</scope>
    <source>
        <strain evidence="1">IBT 16849</strain>
    </source>
</reference>
<dbReference type="AlphaFoldDB" id="A0A9W9M1I3"/>
<sequence>MQFLDRLSYLATQNLYYPSLDCSSVLISLKGEVKIARIDYYIIRQTGRLHKIDLAPVSKVIIELMQKYTKDDGAVGIDNLDRWQTCPAAIDFLSVTISASSFEELKKQRFLTETRWCPGDLIGLTWFALISARTFYSYTPRSEKND</sequence>
<proteinExistence type="predicted"/>
<accession>A0A9W9M1I3</accession>